<protein>
    <submittedName>
        <fullName evidence="2">Uncharacterized protein</fullName>
    </submittedName>
</protein>
<proteinExistence type="predicted"/>
<dbReference type="AlphaFoldDB" id="G3H969"/>
<feature type="region of interest" description="Disordered" evidence="1">
    <location>
        <begin position="1"/>
        <end position="35"/>
    </location>
</feature>
<organism evidence="2 3">
    <name type="scientific">Cricetulus griseus</name>
    <name type="common">Chinese hamster</name>
    <name type="synonym">Cricetulus barabensis griseus</name>
    <dbReference type="NCBI Taxonomy" id="10029"/>
    <lineage>
        <taxon>Eukaryota</taxon>
        <taxon>Metazoa</taxon>
        <taxon>Chordata</taxon>
        <taxon>Craniata</taxon>
        <taxon>Vertebrata</taxon>
        <taxon>Euteleostomi</taxon>
        <taxon>Mammalia</taxon>
        <taxon>Eutheria</taxon>
        <taxon>Euarchontoglires</taxon>
        <taxon>Glires</taxon>
        <taxon>Rodentia</taxon>
        <taxon>Myomorpha</taxon>
        <taxon>Muroidea</taxon>
        <taxon>Cricetidae</taxon>
        <taxon>Cricetinae</taxon>
        <taxon>Cricetulus</taxon>
    </lineage>
</organism>
<dbReference type="EMBL" id="JH000224">
    <property type="protein sequence ID" value="EGW04085.1"/>
    <property type="molecule type" value="Genomic_DNA"/>
</dbReference>
<sequence length="56" mass="6344">MEGGAQPDVQEEITPRTQQMPHNTQGSMEVEFGDRGWGDMWLQSDARLGEYKEMTG</sequence>
<reference evidence="3" key="1">
    <citation type="journal article" date="2011" name="Nat. Biotechnol.">
        <title>The genomic sequence of the Chinese hamster ovary (CHO)-K1 cell line.</title>
        <authorList>
            <person name="Xu X."/>
            <person name="Nagarajan H."/>
            <person name="Lewis N.E."/>
            <person name="Pan S."/>
            <person name="Cai Z."/>
            <person name="Liu X."/>
            <person name="Chen W."/>
            <person name="Xie M."/>
            <person name="Wang W."/>
            <person name="Hammond S."/>
            <person name="Andersen M.R."/>
            <person name="Neff N."/>
            <person name="Passarelli B."/>
            <person name="Koh W."/>
            <person name="Fan H.C."/>
            <person name="Wang J."/>
            <person name="Gui Y."/>
            <person name="Lee K.H."/>
            <person name="Betenbaugh M.J."/>
            <person name="Quake S.R."/>
            <person name="Famili I."/>
            <person name="Palsson B.O."/>
            <person name="Wang J."/>
        </authorList>
    </citation>
    <scope>NUCLEOTIDE SEQUENCE [LARGE SCALE GENOMIC DNA]</scope>
    <source>
        <strain evidence="3">CHO K1 cell line</strain>
    </source>
</reference>
<dbReference type="InParanoid" id="G3H969"/>
<evidence type="ECO:0000313" key="2">
    <source>
        <dbReference type="EMBL" id="EGW04085.1"/>
    </source>
</evidence>
<dbReference type="Proteomes" id="UP000001075">
    <property type="component" value="Unassembled WGS sequence"/>
</dbReference>
<gene>
    <name evidence="2" type="ORF">I79_006934</name>
</gene>
<name>G3H969_CRIGR</name>
<accession>G3H969</accession>
<evidence type="ECO:0000256" key="1">
    <source>
        <dbReference type="SAM" id="MobiDB-lite"/>
    </source>
</evidence>
<evidence type="ECO:0000313" key="3">
    <source>
        <dbReference type="Proteomes" id="UP000001075"/>
    </source>
</evidence>
<feature type="compositionally biased region" description="Polar residues" evidence="1">
    <location>
        <begin position="15"/>
        <end position="27"/>
    </location>
</feature>